<keyword evidence="3" id="KW-0560">Oxidoreductase</keyword>
<dbReference type="AlphaFoldDB" id="A0A2M6WDM8"/>
<keyword evidence="5" id="KW-0676">Redox-active center</keyword>
<keyword evidence="2" id="KW-0274">FAD</keyword>
<feature type="domain" description="FAD/NAD(P)-binding" evidence="7">
    <location>
        <begin position="2"/>
        <end position="265"/>
    </location>
</feature>
<organism evidence="8 9">
    <name type="scientific">Candidatus Kaiserbacteria bacterium CG10_big_fil_rev_8_21_14_0_10_49_17</name>
    <dbReference type="NCBI Taxonomy" id="1974609"/>
    <lineage>
        <taxon>Bacteria</taxon>
        <taxon>Candidatus Kaiseribacteriota</taxon>
    </lineage>
</organism>
<evidence type="ECO:0000256" key="5">
    <source>
        <dbReference type="ARBA" id="ARBA00023284"/>
    </source>
</evidence>
<dbReference type="Pfam" id="PF07992">
    <property type="entry name" value="Pyr_redox_2"/>
    <property type="match status" value="1"/>
</dbReference>
<evidence type="ECO:0000313" key="9">
    <source>
        <dbReference type="Proteomes" id="UP000228809"/>
    </source>
</evidence>
<comment type="caution">
    <text evidence="8">The sequence shown here is derived from an EMBL/GenBank/DDBJ whole genome shotgun (WGS) entry which is preliminary data.</text>
</comment>
<dbReference type="InterPro" id="IPR008255">
    <property type="entry name" value="Pyr_nucl-diS_OxRdtase_2_AS"/>
</dbReference>
<protein>
    <recommendedName>
        <fullName evidence="7">FAD/NAD(P)-binding domain-containing protein</fullName>
    </recommendedName>
</protein>
<dbReference type="InterPro" id="IPR023753">
    <property type="entry name" value="FAD/NAD-binding_dom"/>
</dbReference>
<evidence type="ECO:0000256" key="6">
    <source>
        <dbReference type="SAM" id="MobiDB-lite"/>
    </source>
</evidence>
<dbReference type="GO" id="GO:0016668">
    <property type="term" value="F:oxidoreductase activity, acting on a sulfur group of donors, NAD(P) as acceptor"/>
    <property type="evidence" value="ECO:0007669"/>
    <property type="project" value="UniProtKB-ARBA"/>
</dbReference>
<dbReference type="InterPro" id="IPR050097">
    <property type="entry name" value="Ferredoxin-NADP_redctase_2"/>
</dbReference>
<evidence type="ECO:0000256" key="1">
    <source>
        <dbReference type="ARBA" id="ARBA00022630"/>
    </source>
</evidence>
<dbReference type="PROSITE" id="PS00573">
    <property type="entry name" value="PYRIDINE_REDOX_2"/>
    <property type="match status" value="1"/>
</dbReference>
<dbReference type="EMBL" id="PFBJ01000019">
    <property type="protein sequence ID" value="PIT90888.1"/>
    <property type="molecule type" value="Genomic_DNA"/>
</dbReference>
<dbReference type="Proteomes" id="UP000228809">
    <property type="component" value="Unassembled WGS sequence"/>
</dbReference>
<evidence type="ECO:0000256" key="2">
    <source>
        <dbReference type="ARBA" id="ARBA00022827"/>
    </source>
</evidence>
<dbReference type="SUPFAM" id="SSF51905">
    <property type="entry name" value="FAD/NAD(P)-binding domain"/>
    <property type="match status" value="1"/>
</dbReference>
<evidence type="ECO:0000256" key="4">
    <source>
        <dbReference type="ARBA" id="ARBA00023157"/>
    </source>
</evidence>
<evidence type="ECO:0000256" key="3">
    <source>
        <dbReference type="ARBA" id="ARBA00023002"/>
    </source>
</evidence>
<dbReference type="PRINTS" id="PR00469">
    <property type="entry name" value="PNDRDTASEII"/>
</dbReference>
<dbReference type="PRINTS" id="PR00368">
    <property type="entry name" value="FADPNR"/>
</dbReference>
<gene>
    <name evidence="8" type="ORF">COU17_03510</name>
</gene>
<dbReference type="InterPro" id="IPR036188">
    <property type="entry name" value="FAD/NAD-bd_sf"/>
</dbReference>
<evidence type="ECO:0000259" key="7">
    <source>
        <dbReference type="Pfam" id="PF07992"/>
    </source>
</evidence>
<keyword evidence="1" id="KW-0285">Flavoprotein</keyword>
<evidence type="ECO:0000313" key="8">
    <source>
        <dbReference type="EMBL" id="PIT90888.1"/>
    </source>
</evidence>
<accession>A0A2M6WDM8</accession>
<reference evidence="9" key="1">
    <citation type="submission" date="2017-09" db="EMBL/GenBank/DDBJ databases">
        <title>Depth-based differentiation of microbial function through sediment-hosted aquifers and enrichment of novel symbionts in the deep terrestrial subsurface.</title>
        <authorList>
            <person name="Probst A.J."/>
            <person name="Ladd B."/>
            <person name="Jarett J.K."/>
            <person name="Geller-Mcgrath D.E."/>
            <person name="Sieber C.M.K."/>
            <person name="Emerson J.B."/>
            <person name="Anantharaman K."/>
            <person name="Thomas B.C."/>
            <person name="Malmstrom R."/>
            <person name="Stieglmeier M."/>
            <person name="Klingl A."/>
            <person name="Woyke T."/>
            <person name="Ryan C.M."/>
            <person name="Banfield J.F."/>
        </authorList>
    </citation>
    <scope>NUCLEOTIDE SEQUENCE [LARGE SCALE GENOMIC DNA]</scope>
</reference>
<sequence>MYDLIIIGGGPAGAAAGVYAARKQLKSLLITKEWGGQSIDSPEIQNWIGTVAVSGGDLAKQLKEHVEAYKGEVVEVRDGICASMVEKSDNGFVVKTDDGKTEQARAILICSGAHRRRLPVEGADTFEHKGLTYCASCDGPLFSGQDVAVIGGGNAGFETAAQLLAYTKSVTLLHRGEQYKADPITVKKVLAHPNMTGILNANTTEIVGEKFVKGLKYTDSKSGEEKELAVSGVFVEIGLVPNTDFVKDLLELDAIGRIKVDGKNQQAILKSHTTQEVGDARRGESAEEGVEESTKPEAQGPHNEADVVSCGVWAAGDCTDELYHQNNIAAGDAVKALEDIYTNLKTR</sequence>
<name>A0A2M6WDM8_9BACT</name>
<dbReference type="Gene3D" id="3.50.50.60">
    <property type="entry name" value="FAD/NAD(P)-binding domain"/>
    <property type="match status" value="2"/>
</dbReference>
<keyword evidence="4" id="KW-1015">Disulfide bond</keyword>
<proteinExistence type="predicted"/>
<dbReference type="PANTHER" id="PTHR48105">
    <property type="entry name" value="THIOREDOXIN REDUCTASE 1-RELATED-RELATED"/>
    <property type="match status" value="1"/>
</dbReference>
<feature type="region of interest" description="Disordered" evidence="6">
    <location>
        <begin position="272"/>
        <end position="304"/>
    </location>
</feature>